<evidence type="ECO:0000313" key="3">
    <source>
        <dbReference type="Proteomes" id="UP000245202"/>
    </source>
</evidence>
<accession>A0A2R5F438</accession>
<comment type="caution">
    <text evidence="2">The sequence shown here is derived from an EMBL/GenBank/DDBJ whole genome shotgun (WGS) entry which is preliminary data.</text>
</comment>
<sequence length="102" mass="11642">MVKDVATFIAVVGAMSGISGIFLGWIGRARAAKQELKDDVHRDARISADMEYIKRGIDEVRLEQRAQSKRFDELSERVTRLEEYAKSAHHRIDRIEQGKSRA</sequence>
<keyword evidence="1" id="KW-0472">Membrane</keyword>
<dbReference type="EMBL" id="BDQX01000394">
    <property type="protein sequence ID" value="GBG11323.1"/>
    <property type="molecule type" value="Genomic_DNA"/>
</dbReference>
<evidence type="ECO:0000256" key="1">
    <source>
        <dbReference type="SAM" id="Phobius"/>
    </source>
</evidence>
<organism evidence="2 3">
    <name type="scientific">Paenibacillus agaridevorans</name>
    <dbReference type="NCBI Taxonomy" id="171404"/>
    <lineage>
        <taxon>Bacteria</taxon>
        <taxon>Bacillati</taxon>
        <taxon>Bacillota</taxon>
        <taxon>Bacilli</taxon>
        <taxon>Bacillales</taxon>
        <taxon>Paenibacillaceae</taxon>
        <taxon>Paenibacillus</taxon>
    </lineage>
</organism>
<keyword evidence="1" id="KW-1133">Transmembrane helix</keyword>
<reference evidence="2 3" key="1">
    <citation type="submission" date="2017-08" db="EMBL/GenBank/DDBJ databases">
        <title>Substantial Increase in Enzyme Production by Combined Drug-Resistance Mutations in Paenibacillus agaridevorans.</title>
        <authorList>
            <person name="Tanaka Y."/>
            <person name="Funane K."/>
            <person name="Hosaka T."/>
            <person name="Shiwa Y."/>
            <person name="Fujita N."/>
            <person name="Miyazaki T."/>
            <person name="Yoshikawa H."/>
            <person name="Murakami K."/>
            <person name="Kasahara K."/>
            <person name="Inaoka T."/>
            <person name="Hiraga Y."/>
            <person name="Ochi K."/>
        </authorList>
    </citation>
    <scope>NUCLEOTIDE SEQUENCE [LARGE SCALE GENOMIC DNA]</scope>
    <source>
        <strain evidence="2 3">T-3040</strain>
    </source>
</reference>
<feature type="transmembrane region" description="Helical" evidence="1">
    <location>
        <begin position="6"/>
        <end position="27"/>
    </location>
</feature>
<dbReference type="AlphaFoldDB" id="A0A2R5F438"/>
<evidence type="ECO:0000313" key="2">
    <source>
        <dbReference type="EMBL" id="GBG11323.1"/>
    </source>
</evidence>
<protein>
    <submittedName>
        <fullName evidence="2">Uncharacterized protein</fullName>
    </submittedName>
</protein>
<dbReference type="RefSeq" id="WP_087571679.1">
    <property type="nucleotide sequence ID" value="NZ_BDQX01000394.1"/>
</dbReference>
<proteinExistence type="predicted"/>
<keyword evidence="3" id="KW-1185">Reference proteome</keyword>
<keyword evidence="1" id="KW-0812">Transmembrane</keyword>
<gene>
    <name evidence="2" type="ORF">PAT3040_06124</name>
</gene>
<name>A0A2R5F438_9BACL</name>
<dbReference type="Proteomes" id="UP000245202">
    <property type="component" value="Unassembled WGS sequence"/>
</dbReference>